<reference evidence="1 2" key="1">
    <citation type="journal article" date="2001" name="J. Bacteriol.">
        <title>Genome sequence and comparative analysis of the solvent-producing bacterium Clostridium acetobutylicum.</title>
        <authorList>
            <person name="Nolling J."/>
            <person name="Breton G."/>
            <person name="Omelchenko M.V."/>
            <person name="Makarova K.S."/>
            <person name="Zeng Q."/>
            <person name="Gibson R."/>
            <person name="Lee H.M."/>
            <person name="Dubois J."/>
            <person name="Qiu D."/>
            <person name="Hitti J."/>
            <person name="Wolf Y.I."/>
            <person name="Tatusov R.L."/>
            <person name="Sabathe F."/>
            <person name="Doucette-Stamm L."/>
            <person name="Soucaille P."/>
            <person name="Daly M.J."/>
            <person name="Bennett G.N."/>
            <person name="Koonin E.V."/>
            <person name="Smith D.R."/>
        </authorList>
    </citation>
    <scope>NUCLEOTIDE SEQUENCE [LARGE SCALE GENOMIC DNA]</scope>
    <source>
        <strain evidence="2">ATCC 824 / DSM 792 / JCM 1419 / LMG 5710 / VKM B-1787</strain>
    </source>
</reference>
<dbReference type="OrthoDB" id="1524661at2"/>
<dbReference type="SUPFAM" id="SSF55144">
    <property type="entry name" value="LigT-like"/>
    <property type="match status" value="1"/>
</dbReference>
<dbReference type="PIR" id="G97097">
    <property type="entry name" value="G97097"/>
</dbReference>
<dbReference type="KEGG" id="cac:CA_C1603"/>
<dbReference type="AlphaFoldDB" id="Q97IN7"/>
<dbReference type="Proteomes" id="UP000000814">
    <property type="component" value="Chromosome"/>
</dbReference>
<dbReference type="InterPro" id="IPR009097">
    <property type="entry name" value="Cyclic_Pdiesterase"/>
</dbReference>
<keyword evidence="1" id="KW-0436">Ligase</keyword>
<proteinExistence type="predicted"/>
<dbReference type="Pfam" id="PF13563">
    <property type="entry name" value="2_5_RNA_ligase2"/>
    <property type="match status" value="1"/>
</dbReference>
<keyword evidence="2" id="KW-1185">Reference proteome</keyword>
<accession>Q97IN7</accession>
<dbReference type="Gene3D" id="3.90.1140.10">
    <property type="entry name" value="Cyclic phosphodiesterase"/>
    <property type="match status" value="1"/>
</dbReference>
<gene>
    <name evidence="1" type="ordered locus">CA_C1603</name>
</gene>
<dbReference type="InterPro" id="IPR050580">
    <property type="entry name" value="2H_phosphoesterase_YjcG-like"/>
</dbReference>
<dbReference type="RefSeq" id="WP_010964911.1">
    <property type="nucleotide sequence ID" value="NC_003030.1"/>
</dbReference>
<dbReference type="STRING" id="272562.CA_C1603"/>
<dbReference type="HOGENOM" id="CLU_1529999_0_0_9"/>
<dbReference type="PANTHER" id="PTHR40037:SF1">
    <property type="entry name" value="PHOSPHOESTERASE SAOUHSC_00951-RELATED"/>
    <property type="match status" value="1"/>
</dbReference>
<protein>
    <submittedName>
        <fullName evidence="1">Diverged enzyme related to 2'-5' RNA ligase, ortholog YJCG B.subtilis</fullName>
    </submittedName>
</protein>
<dbReference type="GO" id="GO:0016874">
    <property type="term" value="F:ligase activity"/>
    <property type="evidence" value="ECO:0007669"/>
    <property type="project" value="UniProtKB-KW"/>
</dbReference>
<name>Q97IN7_CLOAB</name>
<sequence>MRYVLVCIINGEAAKLNNRLASELKHEFNARRSKLPPHFTIKAPFETDEKNIDDMKNILKKFESSFNAYNMDISGFSSFRKDVIYMPINLSKEAKEVHDKLIDELKGLKWLEWKNNEGKNKVFHCTVVSKRVRENFDEMLRYVNDYECNFKSDFDNITLYKWDTNTWVLEESYKLQK</sequence>
<organism evidence="1 2">
    <name type="scientific">Clostridium acetobutylicum (strain ATCC 824 / DSM 792 / JCM 1419 / IAM 19013 / LMG 5710 / NBRC 13948 / NRRL B-527 / VKM B-1787 / 2291 / W)</name>
    <dbReference type="NCBI Taxonomy" id="272562"/>
    <lineage>
        <taxon>Bacteria</taxon>
        <taxon>Bacillati</taxon>
        <taxon>Bacillota</taxon>
        <taxon>Clostridia</taxon>
        <taxon>Eubacteriales</taxon>
        <taxon>Clostridiaceae</taxon>
        <taxon>Clostridium</taxon>
    </lineage>
</organism>
<dbReference type="eggNOG" id="COG1514">
    <property type="taxonomic scope" value="Bacteria"/>
</dbReference>
<dbReference type="PATRIC" id="fig|272562.8.peg.1802"/>
<evidence type="ECO:0000313" key="2">
    <source>
        <dbReference type="Proteomes" id="UP000000814"/>
    </source>
</evidence>
<dbReference type="GeneID" id="44998101"/>
<dbReference type="PANTHER" id="PTHR40037">
    <property type="entry name" value="PHOSPHOESTERASE YJCG-RELATED"/>
    <property type="match status" value="1"/>
</dbReference>
<evidence type="ECO:0000313" key="1">
    <source>
        <dbReference type="EMBL" id="AAK79570.1"/>
    </source>
</evidence>
<dbReference type="EMBL" id="AE001437">
    <property type="protein sequence ID" value="AAK79570.1"/>
    <property type="molecule type" value="Genomic_DNA"/>
</dbReference>